<proteinExistence type="predicted"/>
<dbReference type="InParanoid" id="A2DVX6"/>
<name>A2DVX6_TRIV3</name>
<dbReference type="Gene3D" id="1.25.40.20">
    <property type="entry name" value="Ankyrin repeat-containing domain"/>
    <property type="match status" value="1"/>
</dbReference>
<dbReference type="PANTHER" id="PTHR44207:SF2">
    <property type="entry name" value="REPEAT PROTEIN, PUTATIVE-RELATED"/>
    <property type="match status" value="1"/>
</dbReference>
<dbReference type="Pfam" id="PF12796">
    <property type="entry name" value="Ank_2"/>
    <property type="match status" value="1"/>
</dbReference>
<dbReference type="SMR" id="A2DVX6"/>
<dbReference type="Proteomes" id="UP000001542">
    <property type="component" value="Unassembled WGS sequence"/>
</dbReference>
<dbReference type="RefSeq" id="XP_001327644.1">
    <property type="nucleotide sequence ID" value="XM_001327609.1"/>
</dbReference>
<dbReference type="InterPro" id="IPR036770">
    <property type="entry name" value="Ankyrin_rpt-contain_sf"/>
</dbReference>
<dbReference type="AlphaFoldDB" id="A2DVX6"/>
<gene>
    <name evidence="1" type="ORF">TVAG_252340</name>
</gene>
<protein>
    <submittedName>
        <fullName evidence="1">Uncharacterized protein</fullName>
    </submittedName>
</protein>
<evidence type="ECO:0000313" key="2">
    <source>
        <dbReference type="Proteomes" id="UP000001542"/>
    </source>
</evidence>
<dbReference type="InterPro" id="IPR002110">
    <property type="entry name" value="Ankyrin_rpt"/>
</dbReference>
<accession>A2DVX6</accession>
<evidence type="ECO:0000313" key="1">
    <source>
        <dbReference type="EMBL" id="EAY15421.1"/>
    </source>
</evidence>
<dbReference type="EMBL" id="DS113256">
    <property type="protein sequence ID" value="EAY15421.1"/>
    <property type="molecule type" value="Genomic_DNA"/>
</dbReference>
<dbReference type="KEGG" id="tva:4773415"/>
<sequence length="198" mass="22287">MNANEEITDEFSQNVRYYVAVGRHLTILHKFSDFSVDILSHQFLCTSFAIDPMLLAIIYGIFDFVKYIWSKGYDFSLNSEEYRLSPYFHAACASGYVDQYPKFEDYFYMYIIGMNCLMHAASAGSPDVVNYLIKLGMGTDDITIEGLTAIVCSARSGSLSCVKALIKASTTYKNCNRKYNCVVEAATQGYLGIVNFLI</sequence>
<dbReference type="PANTHER" id="PTHR44207">
    <property type="entry name" value="SURFACE ANTIGEN BSPA-LIKE-RELATED"/>
    <property type="match status" value="1"/>
</dbReference>
<dbReference type="SUPFAM" id="SSF48403">
    <property type="entry name" value="Ankyrin repeat"/>
    <property type="match status" value="1"/>
</dbReference>
<reference evidence="1" key="1">
    <citation type="submission" date="2006-10" db="EMBL/GenBank/DDBJ databases">
        <authorList>
            <person name="Amadeo P."/>
            <person name="Zhao Q."/>
            <person name="Wortman J."/>
            <person name="Fraser-Liggett C."/>
            <person name="Carlton J."/>
        </authorList>
    </citation>
    <scope>NUCLEOTIDE SEQUENCE</scope>
    <source>
        <strain evidence="1">G3</strain>
    </source>
</reference>
<organism evidence="1 2">
    <name type="scientific">Trichomonas vaginalis (strain ATCC PRA-98 / G3)</name>
    <dbReference type="NCBI Taxonomy" id="412133"/>
    <lineage>
        <taxon>Eukaryota</taxon>
        <taxon>Metamonada</taxon>
        <taxon>Parabasalia</taxon>
        <taxon>Trichomonadida</taxon>
        <taxon>Trichomonadidae</taxon>
        <taxon>Trichomonas</taxon>
    </lineage>
</organism>
<dbReference type="VEuPathDB" id="TrichDB:TVAGG3_0846030"/>
<reference evidence="1" key="2">
    <citation type="journal article" date="2007" name="Science">
        <title>Draft genome sequence of the sexually transmitted pathogen Trichomonas vaginalis.</title>
        <authorList>
            <person name="Carlton J.M."/>
            <person name="Hirt R.P."/>
            <person name="Silva J.C."/>
            <person name="Delcher A.L."/>
            <person name="Schatz M."/>
            <person name="Zhao Q."/>
            <person name="Wortman J.R."/>
            <person name="Bidwell S.L."/>
            <person name="Alsmark U.C.M."/>
            <person name="Besteiro S."/>
            <person name="Sicheritz-Ponten T."/>
            <person name="Noel C.J."/>
            <person name="Dacks J.B."/>
            <person name="Foster P.G."/>
            <person name="Simillion C."/>
            <person name="Van de Peer Y."/>
            <person name="Miranda-Saavedra D."/>
            <person name="Barton G.J."/>
            <person name="Westrop G.D."/>
            <person name="Mueller S."/>
            <person name="Dessi D."/>
            <person name="Fiori P.L."/>
            <person name="Ren Q."/>
            <person name="Paulsen I."/>
            <person name="Zhang H."/>
            <person name="Bastida-Corcuera F.D."/>
            <person name="Simoes-Barbosa A."/>
            <person name="Brown M.T."/>
            <person name="Hayes R.D."/>
            <person name="Mukherjee M."/>
            <person name="Okumura C.Y."/>
            <person name="Schneider R."/>
            <person name="Smith A.J."/>
            <person name="Vanacova S."/>
            <person name="Villalvazo M."/>
            <person name="Haas B.J."/>
            <person name="Pertea M."/>
            <person name="Feldblyum T.V."/>
            <person name="Utterback T.R."/>
            <person name="Shu C.L."/>
            <person name="Osoegawa K."/>
            <person name="de Jong P.J."/>
            <person name="Hrdy I."/>
            <person name="Horvathova L."/>
            <person name="Zubacova Z."/>
            <person name="Dolezal P."/>
            <person name="Malik S.B."/>
            <person name="Logsdon J.M. Jr."/>
            <person name="Henze K."/>
            <person name="Gupta A."/>
            <person name="Wang C.C."/>
            <person name="Dunne R.L."/>
            <person name="Upcroft J.A."/>
            <person name="Upcroft P."/>
            <person name="White O."/>
            <person name="Salzberg S.L."/>
            <person name="Tang P."/>
            <person name="Chiu C.-H."/>
            <person name="Lee Y.-S."/>
            <person name="Embley T.M."/>
            <person name="Coombs G.H."/>
            <person name="Mottram J.C."/>
            <person name="Tachezy J."/>
            <person name="Fraser-Liggett C.M."/>
            <person name="Johnson P.J."/>
        </authorList>
    </citation>
    <scope>NUCLEOTIDE SEQUENCE [LARGE SCALE GENOMIC DNA]</scope>
    <source>
        <strain evidence="1">G3</strain>
    </source>
</reference>
<dbReference type="SMART" id="SM00248">
    <property type="entry name" value="ANK"/>
    <property type="match status" value="2"/>
</dbReference>
<keyword evidence="2" id="KW-1185">Reference proteome</keyword>
<dbReference type="VEuPathDB" id="TrichDB:TVAG_252340"/>